<proteinExistence type="predicted"/>
<dbReference type="RefSeq" id="WP_014786174.1">
    <property type="nucleotide sequence ID" value="NC_018014.1"/>
</dbReference>
<dbReference type="KEGG" id="trs:Terro_2520"/>
<dbReference type="AlphaFoldDB" id="I3ZHP8"/>
<dbReference type="Proteomes" id="UP000006056">
    <property type="component" value="Chromosome"/>
</dbReference>
<organism evidence="1 2">
    <name type="scientific">Terriglobus roseus (strain DSM 18391 / NRRL B-41598 / KBS 63)</name>
    <dbReference type="NCBI Taxonomy" id="926566"/>
    <lineage>
        <taxon>Bacteria</taxon>
        <taxon>Pseudomonadati</taxon>
        <taxon>Acidobacteriota</taxon>
        <taxon>Terriglobia</taxon>
        <taxon>Terriglobales</taxon>
        <taxon>Acidobacteriaceae</taxon>
        <taxon>Terriglobus</taxon>
    </lineage>
</organism>
<accession>I3ZHP8</accession>
<sequence>MRYDKEHLLSLIPAIYKLRDALSDDQPKGPLDALIGAIATQISGVELNIEQLYDDLFIETCADWVVPYLGDLIGYTSLSGSTANVRSPRAEVANTISYRRRKGTLTVLEMLAADVTGWPALAKESFQGLAQTQHVRHLRPSRTWTASMRSPLPALADNQIFLDLPHTVDVRQVSTGRGLWNIPNIAITLYRLAVGSISGGTPGVPSPVNPNRMSFDPLGRDVPLFQPVRGPAADQAHTDLPQNMPSRASRRLLYAELEQRRALLAKAVDPAVIEEEAVGFTALHPVFRIVVDGTPIDPEFIAICNLSDWTPSAVPGIQASVDPALGRFMLANATPSSVLIDYAYGSPGPFGAGGYVRPNAPAITEVTSGDSLSGALATALTASKADVRVSSSATFAGDLTITLDPGQTLTLRAASFMRPVIGGTLTIILGDGSALKLSGFLISGGVRIDGGQGSVAITGCTMPAAPDLAVGSSPPPALTWGNTGGGTLALASTLSGPLIVDALLNVSVTDSIINAGSDSLPAISADAGASAGALSLESTTVVGMIAVREIGLVQNSLITGSLSSTRTQGGCVRFSYLGAGSTTPRRYECQPDTAIATATATARAAGATNAAIAVQITAIATRLLPAFTSLDPSHPAYAQLGTRCAAEIASGGEDGGEMGMYHSLQQPARSGNLEIRVGEYLRIGLEAGLLYAD</sequence>
<evidence type="ECO:0000313" key="1">
    <source>
        <dbReference type="EMBL" id="AFL88766.1"/>
    </source>
</evidence>
<dbReference type="PATRIC" id="fig|926566.3.peg.2494"/>
<dbReference type="HOGENOM" id="CLU_377112_0_0_0"/>
<dbReference type="STRING" id="926566.Terro_2520"/>
<reference evidence="1 2" key="1">
    <citation type="submission" date="2012-06" db="EMBL/GenBank/DDBJ databases">
        <title>Complete genome of Terriglobus roseus DSM 18391.</title>
        <authorList>
            <consortium name="US DOE Joint Genome Institute (JGI-PGF)"/>
            <person name="Lucas S."/>
            <person name="Copeland A."/>
            <person name="Lapidus A."/>
            <person name="Glavina del Rio T."/>
            <person name="Dalin E."/>
            <person name="Tice H."/>
            <person name="Bruce D."/>
            <person name="Goodwin L."/>
            <person name="Pitluck S."/>
            <person name="Peters L."/>
            <person name="Mikhailova N."/>
            <person name="Munk A.C.C."/>
            <person name="Kyrpides N."/>
            <person name="Mavromatis K."/>
            <person name="Ivanova N."/>
            <person name="Brettin T."/>
            <person name="Detter J.C."/>
            <person name="Han C."/>
            <person name="Larimer F."/>
            <person name="Land M."/>
            <person name="Hauser L."/>
            <person name="Markowitz V."/>
            <person name="Cheng J.-F."/>
            <person name="Hugenholtz P."/>
            <person name="Woyke T."/>
            <person name="Wu D."/>
            <person name="Brambilla E."/>
            <person name="Klenk H.-P."/>
            <person name="Eisen J.A."/>
        </authorList>
    </citation>
    <scope>NUCLEOTIDE SEQUENCE [LARGE SCALE GENOMIC DNA]</scope>
    <source>
        <strain evidence="2">DSM 18391 / NRRL B-41598 / KBS 63</strain>
    </source>
</reference>
<dbReference type="OrthoDB" id="626916at2"/>
<dbReference type="eggNOG" id="COG3292">
    <property type="taxonomic scope" value="Bacteria"/>
</dbReference>
<dbReference type="EMBL" id="CP003379">
    <property type="protein sequence ID" value="AFL88766.1"/>
    <property type="molecule type" value="Genomic_DNA"/>
</dbReference>
<protein>
    <submittedName>
        <fullName evidence="1">Uncharacterized protein</fullName>
    </submittedName>
</protein>
<keyword evidence="2" id="KW-1185">Reference proteome</keyword>
<gene>
    <name evidence="1" type="ordered locus">Terro_2520</name>
</gene>
<name>I3ZHP8_TERRK</name>
<evidence type="ECO:0000313" key="2">
    <source>
        <dbReference type="Proteomes" id="UP000006056"/>
    </source>
</evidence>